<dbReference type="PRINTS" id="PR00032">
    <property type="entry name" value="HTHARAC"/>
</dbReference>
<dbReference type="InterPro" id="IPR023296">
    <property type="entry name" value="Glyco_hydro_beta-prop_sf"/>
</dbReference>
<comment type="caution">
    <text evidence="10">The sequence shown here is derived from an EMBL/GenBank/DDBJ whole genome shotgun (WGS) entry which is preliminary data.</text>
</comment>
<dbReference type="SMART" id="SM00640">
    <property type="entry name" value="Glyco_32"/>
    <property type="match status" value="1"/>
</dbReference>
<evidence type="ECO:0000313" key="11">
    <source>
        <dbReference type="Proteomes" id="UP000321113"/>
    </source>
</evidence>
<dbReference type="EC" id="3.2.1.26" evidence="7"/>
<dbReference type="InterPro" id="IPR001362">
    <property type="entry name" value="Glyco_hydro_32"/>
</dbReference>
<protein>
    <recommendedName>
        <fullName evidence="7">Sucrose-6-phosphate hydrolase</fullName>
        <ecNumber evidence="7">3.2.1.26</ecNumber>
    </recommendedName>
    <alternativeName>
        <fullName evidence="8">Invertase</fullName>
    </alternativeName>
</protein>
<dbReference type="AlphaFoldDB" id="A0A511QV36"/>
<dbReference type="InterPro" id="IPR020449">
    <property type="entry name" value="Tscrpt_reg_AraC-type_HTH"/>
</dbReference>
<dbReference type="InterPro" id="IPR013320">
    <property type="entry name" value="ConA-like_dom_sf"/>
</dbReference>
<feature type="domain" description="HTH araC/xylS-type" evidence="9">
    <location>
        <begin position="202"/>
        <end position="284"/>
    </location>
</feature>
<name>A0A511QV36_9VIBR</name>
<dbReference type="InterPro" id="IPR013189">
    <property type="entry name" value="Glyco_hydro_32_C"/>
</dbReference>
<evidence type="ECO:0000256" key="5">
    <source>
        <dbReference type="ARBA" id="ARBA00023163"/>
    </source>
</evidence>
<dbReference type="GO" id="GO:0004564">
    <property type="term" value="F:beta-fructofuranosidase activity"/>
    <property type="evidence" value="ECO:0007669"/>
    <property type="project" value="UniProtKB-EC"/>
</dbReference>
<dbReference type="UniPathway" id="UPA00238"/>
<sequence length="771" mass="89785">MLATAEWYVLPNLIDKLSDLLEQCLTISQQVAYIEWCARENVRKSLMSVDLSTKETLETQLNHYFDSAIYESSTVNHYFFHQFNETWLVRDKQHQHKMSDVYAVAFWTLLIQAITKTYWYPKRIWVCSNAEAYFRQLFPAANYQLFVERDKTGVELPEGLLNQVVSTKTLAISTPQSIDNWFDLQGTLQLSLKPYLINGRPSIETAASILGMHPRQLQRRLQREQLKYSKVVDELIFESAKKDLVQSQDDIADIAFRYGYRLQTHFSRAFKKYTNLTPTQYREHRSSERKWGDWTRKQRYQRIRDMPEGYFNRLAKERQQDKGYPSFHIAPPFGLLNDPNGLSYFNGEHHIFYQWFPLGPVHGVKHWYHLSTADFIHFSDHGVALYPDQDYDSHGVYSGSGLVNKGELLLFFTGNKRNGDWVREPTQCYAVMDVEGKIAKKGVVVRNSFYTEHFRDPKVWKEGETYYMVVAAQTHEKHGAMALFRADELDNWHHLGPVKTRYSKFGFMWECPDYFELQGRGVMLFSPQGVNGDNEYDYKNIFSVSYLVGDRLNLDTLELQNHQPVVQPDYGFDFYAPQTYLDDQGRRIMLAWIGLPDIDPPSVRHQWAGLLSIPRELNLQGNMLIQSPLKELQDLRQDSYQVSQTVVLDTTTFELEFSTKQDFTLEMSNSKGHDIRFSLHDNKFTLDRSNNSILYAEDYGVIRNAPRLDRQQNIRLFVDNSVLEIFINNGKHTMTSRFFVDDMNSLTLSEGVAATLYPLAGINGLNTAKIQ</sequence>
<evidence type="ECO:0000256" key="7">
    <source>
        <dbReference type="RuleBase" id="RU362110"/>
    </source>
</evidence>
<dbReference type="InterPro" id="IPR051214">
    <property type="entry name" value="GH32_Enzymes"/>
</dbReference>
<dbReference type="InterPro" id="IPR018060">
    <property type="entry name" value="HTH_AraC"/>
</dbReference>
<accession>A0A511QV36</accession>
<dbReference type="PROSITE" id="PS01124">
    <property type="entry name" value="HTH_ARAC_FAMILY_2"/>
    <property type="match status" value="1"/>
</dbReference>
<dbReference type="Gene3D" id="1.10.10.60">
    <property type="entry name" value="Homeodomain-like"/>
    <property type="match status" value="1"/>
</dbReference>
<keyword evidence="8" id="KW-0963">Cytoplasm</keyword>
<dbReference type="SUPFAM" id="SSF75005">
    <property type="entry name" value="Arabinanase/levansucrase/invertase"/>
    <property type="match status" value="1"/>
</dbReference>
<dbReference type="Pfam" id="PF12833">
    <property type="entry name" value="HTH_18"/>
    <property type="match status" value="1"/>
</dbReference>
<dbReference type="SUPFAM" id="SSF46689">
    <property type="entry name" value="Homeodomain-like"/>
    <property type="match status" value="1"/>
</dbReference>
<dbReference type="GO" id="GO:0005985">
    <property type="term" value="P:sucrose metabolic process"/>
    <property type="evidence" value="ECO:0007669"/>
    <property type="project" value="UniProtKB-UniPathway"/>
</dbReference>
<keyword evidence="11" id="KW-1185">Reference proteome</keyword>
<keyword evidence="4" id="KW-0238">DNA-binding</keyword>
<evidence type="ECO:0000256" key="3">
    <source>
        <dbReference type="ARBA" id="ARBA00023015"/>
    </source>
</evidence>
<comment type="function">
    <text evidence="8">Enables the bacterium to metabolize sucrose as a sole carbon source.</text>
</comment>
<reference evidence="10 11" key="1">
    <citation type="submission" date="2019-07" db="EMBL/GenBank/DDBJ databases">
        <title>Whole genome shotgun sequence of Vibrio superstes NBRC 103154.</title>
        <authorList>
            <person name="Hosoyama A."/>
            <person name="Uohara A."/>
            <person name="Ohji S."/>
            <person name="Ichikawa N."/>
        </authorList>
    </citation>
    <scope>NUCLEOTIDE SEQUENCE [LARGE SCALE GENOMIC DNA]</scope>
    <source>
        <strain evidence="10 11">NBRC 103154</strain>
    </source>
</reference>
<gene>
    <name evidence="10" type="ORF">VSU01S_34780</name>
</gene>
<keyword evidence="3" id="KW-0805">Transcription regulation</keyword>
<evidence type="ECO:0000256" key="8">
    <source>
        <dbReference type="RuleBase" id="RU365015"/>
    </source>
</evidence>
<evidence type="ECO:0000313" key="10">
    <source>
        <dbReference type="EMBL" id="GEM81233.1"/>
    </source>
</evidence>
<evidence type="ECO:0000256" key="4">
    <source>
        <dbReference type="ARBA" id="ARBA00023125"/>
    </source>
</evidence>
<dbReference type="Gene3D" id="2.115.10.20">
    <property type="entry name" value="Glycosyl hydrolase domain, family 43"/>
    <property type="match status" value="1"/>
</dbReference>
<dbReference type="CDD" id="cd18623">
    <property type="entry name" value="GH32_ScrB-like"/>
    <property type="match status" value="1"/>
</dbReference>
<keyword evidence="8" id="KW-0119">Carbohydrate metabolism</keyword>
<comment type="catalytic activity">
    <reaction evidence="7">
        <text>Hydrolysis of terminal non-reducing beta-D-fructofuranoside residues in beta-D-fructofuranosides.</text>
        <dbReference type="EC" id="3.2.1.26"/>
    </reaction>
</comment>
<dbReference type="Gene3D" id="2.60.120.560">
    <property type="entry name" value="Exo-inulinase, domain 1"/>
    <property type="match status" value="1"/>
</dbReference>
<dbReference type="PANTHER" id="PTHR43101:SF1">
    <property type="entry name" value="BETA-FRUCTOSIDASE"/>
    <property type="match status" value="1"/>
</dbReference>
<organism evidence="10 11">
    <name type="scientific">Vibrio superstes NBRC 103154</name>
    <dbReference type="NCBI Taxonomy" id="1219062"/>
    <lineage>
        <taxon>Bacteria</taxon>
        <taxon>Pseudomonadati</taxon>
        <taxon>Pseudomonadota</taxon>
        <taxon>Gammaproteobacteria</taxon>
        <taxon>Vibrionales</taxon>
        <taxon>Vibrionaceae</taxon>
        <taxon>Vibrio</taxon>
    </lineage>
</organism>
<comment type="subcellular location">
    <subcellularLocation>
        <location evidence="8">Cytoplasm</location>
    </subcellularLocation>
</comment>
<dbReference type="InterPro" id="IPR018053">
    <property type="entry name" value="Glyco_hydro_32_AS"/>
</dbReference>
<dbReference type="SMART" id="SM00342">
    <property type="entry name" value="HTH_ARAC"/>
    <property type="match status" value="1"/>
</dbReference>
<dbReference type="GO" id="GO:0005737">
    <property type="term" value="C:cytoplasm"/>
    <property type="evidence" value="ECO:0007669"/>
    <property type="project" value="UniProtKB-SubCell"/>
</dbReference>
<keyword evidence="5" id="KW-0804">Transcription</keyword>
<dbReference type="GO" id="GO:0003700">
    <property type="term" value="F:DNA-binding transcription factor activity"/>
    <property type="evidence" value="ECO:0007669"/>
    <property type="project" value="InterPro"/>
</dbReference>
<dbReference type="NCBIfam" id="TIGR01322">
    <property type="entry name" value="scrB_fam"/>
    <property type="match status" value="1"/>
</dbReference>
<dbReference type="Proteomes" id="UP000321113">
    <property type="component" value="Unassembled WGS sequence"/>
</dbReference>
<dbReference type="PANTHER" id="PTHR43101">
    <property type="entry name" value="BETA-FRUCTOSIDASE"/>
    <property type="match status" value="1"/>
</dbReference>
<evidence type="ECO:0000256" key="1">
    <source>
        <dbReference type="ARBA" id="ARBA00009902"/>
    </source>
</evidence>
<dbReference type="Pfam" id="PF08244">
    <property type="entry name" value="Glyco_hydro_32C"/>
    <property type="match status" value="1"/>
</dbReference>
<keyword evidence="6 7" id="KW-0326">Glycosidase</keyword>
<dbReference type="GO" id="GO:0043565">
    <property type="term" value="F:sequence-specific DNA binding"/>
    <property type="evidence" value="ECO:0007669"/>
    <property type="project" value="InterPro"/>
</dbReference>
<dbReference type="SUPFAM" id="SSF49899">
    <property type="entry name" value="Concanavalin A-like lectins/glucanases"/>
    <property type="match status" value="1"/>
</dbReference>
<dbReference type="PROSITE" id="PS00609">
    <property type="entry name" value="GLYCOSYL_HYDROL_F32"/>
    <property type="match status" value="1"/>
</dbReference>
<dbReference type="Pfam" id="PF00251">
    <property type="entry name" value="Glyco_hydro_32N"/>
    <property type="match status" value="1"/>
</dbReference>
<comment type="similarity">
    <text evidence="1 7">Belongs to the glycosyl hydrolase 32 family.</text>
</comment>
<dbReference type="InterPro" id="IPR013148">
    <property type="entry name" value="Glyco_hydro_32_N"/>
</dbReference>
<evidence type="ECO:0000259" key="9">
    <source>
        <dbReference type="PROSITE" id="PS01124"/>
    </source>
</evidence>
<dbReference type="EMBL" id="BJXK01000019">
    <property type="protein sequence ID" value="GEM81233.1"/>
    <property type="molecule type" value="Genomic_DNA"/>
</dbReference>
<evidence type="ECO:0000256" key="2">
    <source>
        <dbReference type="ARBA" id="ARBA00022801"/>
    </source>
</evidence>
<comment type="pathway">
    <text evidence="8">Glycan biosynthesis; sucrose metabolism.</text>
</comment>
<dbReference type="InterPro" id="IPR009057">
    <property type="entry name" value="Homeodomain-like_sf"/>
</dbReference>
<evidence type="ECO:0000256" key="6">
    <source>
        <dbReference type="ARBA" id="ARBA00023295"/>
    </source>
</evidence>
<dbReference type="InterPro" id="IPR006232">
    <property type="entry name" value="Suc6P_hydrolase"/>
</dbReference>
<keyword evidence="2 7" id="KW-0378">Hydrolase</keyword>
<proteinExistence type="inferred from homology"/>